<protein>
    <submittedName>
        <fullName evidence="8">Aspartate aminotransferase</fullName>
    </submittedName>
</protein>
<evidence type="ECO:0000256" key="6">
    <source>
        <dbReference type="ARBA" id="ARBA00022898"/>
    </source>
</evidence>
<dbReference type="Gene3D" id="3.40.640.10">
    <property type="entry name" value="Type I PLP-dependent aspartate aminotransferase-like (Major domain)"/>
    <property type="match status" value="1"/>
</dbReference>
<name>A0AAP2RB51_9EURY</name>
<keyword evidence="9" id="KW-1185">Reference proteome</keyword>
<dbReference type="Proteomes" id="UP001320159">
    <property type="component" value="Unassembled WGS sequence"/>
</dbReference>
<keyword evidence="4 8" id="KW-0032">Aminotransferase</keyword>
<feature type="domain" description="Aminotransferase class I/classII large" evidence="7">
    <location>
        <begin position="29"/>
        <end position="361"/>
    </location>
</feature>
<evidence type="ECO:0000259" key="7">
    <source>
        <dbReference type="Pfam" id="PF00155"/>
    </source>
</evidence>
<dbReference type="SUPFAM" id="SSF53383">
    <property type="entry name" value="PLP-dependent transferases"/>
    <property type="match status" value="1"/>
</dbReference>
<evidence type="ECO:0000256" key="2">
    <source>
        <dbReference type="ARBA" id="ARBA00007441"/>
    </source>
</evidence>
<dbReference type="EMBL" id="PGCK01000001">
    <property type="protein sequence ID" value="MCD1293405.1"/>
    <property type="molecule type" value="Genomic_DNA"/>
</dbReference>
<dbReference type="InterPro" id="IPR015424">
    <property type="entry name" value="PyrdxlP-dep_Trfase"/>
</dbReference>
<keyword evidence="6" id="KW-0663">Pyridoxal phosphate</keyword>
<dbReference type="GO" id="GO:0008483">
    <property type="term" value="F:transaminase activity"/>
    <property type="evidence" value="ECO:0007669"/>
    <property type="project" value="UniProtKB-KW"/>
</dbReference>
<evidence type="ECO:0000256" key="3">
    <source>
        <dbReference type="ARBA" id="ARBA00011738"/>
    </source>
</evidence>
<evidence type="ECO:0000313" key="9">
    <source>
        <dbReference type="Proteomes" id="UP001320159"/>
    </source>
</evidence>
<dbReference type="InterPro" id="IPR050596">
    <property type="entry name" value="AspAT/PAT-like"/>
</dbReference>
<organism evidence="8 9">
    <name type="scientific">Methanooceanicella nereidis</name>
    <dbReference type="NCBI Taxonomy" id="2052831"/>
    <lineage>
        <taxon>Archaea</taxon>
        <taxon>Methanobacteriati</taxon>
        <taxon>Methanobacteriota</taxon>
        <taxon>Stenosarchaea group</taxon>
        <taxon>Methanomicrobia</taxon>
        <taxon>Methanocellales</taxon>
        <taxon>Methanocellaceae</taxon>
        <taxon>Methanooceanicella</taxon>
    </lineage>
</organism>
<comment type="caution">
    <text evidence="8">The sequence shown here is derived from an EMBL/GenBank/DDBJ whole genome shotgun (WGS) entry which is preliminary data.</text>
</comment>
<dbReference type="CDD" id="cd00609">
    <property type="entry name" value="AAT_like"/>
    <property type="match status" value="1"/>
</dbReference>
<dbReference type="PANTHER" id="PTHR46383">
    <property type="entry name" value="ASPARTATE AMINOTRANSFERASE"/>
    <property type="match status" value="1"/>
</dbReference>
<dbReference type="FunFam" id="3.40.640.10:FF:000033">
    <property type="entry name" value="Aspartate aminotransferase"/>
    <property type="match status" value="1"/>
</dbReference>
<dbReference type="AlphaFoldDB" id="A0AAP2RB51"/>
<evidence type="ECO:0000256" key="4">
    <source>
        <dbReference type="ARBA" id="ARBA00022576"/>
    </source>
</evidence>
<keyword evidence="5" id="KW-0808">Transferase</keyword>
<accession>A0AAP2RB51</accession>
<reference evidence="8 9" key="1">
    <citation type="submission" date="2017-11" db="EMBL/GenBank/DDBJ databases">
        <title>Isolation and Characterization of Family Methanocellaceae Species from Potential Methane Hydrate Area Offshore Southwestern Taiwan.</title>
        <authorList>
            <person name="Zhang W.-L."/>
            <person name="Chen W.-C."/>
            <person name="Lai M.-C."/>
            <person name="Chen S.-C."/>
        </authorList>
    </citation>
    <scope>NUCLEOTIDE SEQUENCE [LARGE SCALE GENOMIC DNA]</scope>
    <source>
        <strain evidence="8 9">CWC-04</strain>
    </source>
</reference>
<dbReference type="InterPro" id="IPR004839">
    <property type="entry name" value="Aminotransferase_I/II_large"/>
</dbReference>
<evidence type="ECO:0000313" key="8">
    <source>
        <dbReference type="EMBL" id="MCD1293405.1"/>
    </source>
</evidence>
<dbReference type="RefSeq" id="WP_230739143.1">
    <property type="nucleotide sequence ID" value="NZ_PGCK01000001.1"/>
</dbReference>
<dbReference type="Pfam" id="PF00155">
    <property type="entry name" value="Aminotran_1_2"/>
    <property type="match status" value="1"/>
</dbReference>
<comment type="cofactor">
    <cofactor evidence="1">
        <name>pyridoxal 5'-phosphate</name>
        <dbReference type="ChEBI" id="CHEBI:597326"/>
    </cofactor>
</comment>
<dbReference type="InterPro" id="IPR015421">
    <property type="entry name" value="PyrdxlP-dep_Trfase_major"/>
</dbReference>
<dbReference type="GO" id="GO:0006520">
    <property type="term" value="P:amino acid metabolic process"/>
    <property type="evidence" value="ECO:0007669"/>
    <property type="project" value="InterPro"/>
</dbReference>
<dbReference type="PANTHER" id="PTHR46383:SF3">
    <property type="entry name" value="ASPARTATE AMINOTRANSFERASE-RELATED"/>
    <property type="match status" value="1"/>
</dbReference>
<comment type="subunit">
    <text evidence="3">Homodimer.</text>
</comment>
<comment type="similarity">
    <text evidence="2">Belongs to the class-I pyridoxal-phosphate-dependent aminotransferase family.</text>
</comment>
<evidence type="ECO:0000256" key="5">
    <source>
        <dbReference type="ARBA" id="ARBA00022679"/>
    </source>
</evidence>
<gene>
    <name evidence="8" type="ORF">CUJ83_00130</name>
</gene>
<sequence length="370" mass="40363">MAIDFNDRVKEMNISGIRKIFEAAGPGSINLGIGQPDFDTPQHIKDEAIKAINEGFTGYTSNMGMPELREALSKKFKAENGLDYSPSEIMVTSGASEGIYIALQALCNTGDEVIVPDPGFVSYSALSRLSGASVVPVPLGSKLKYDPEKLKDHITRNTKVIVLNSPSNPTGMVQSEEEIKAIADIASDRNVTIISDEVYEHFIYEGKHVSPAKYSDNVVTINAASKTYSMTGWRLGYLAARPEYIEQILKVHQYVQAAACSISQRAALAAVTGPQECVAEMREEFRKRRDYLLGELHAMGIDCVTPQGAFYAFPYIGDDNKAVTELLKNGVISTPGTAFGQCGKGYVRFSYATSLENIKKATGIMKRVLC</sequence>
<dbReference type="GO" id="GO:0030170">
    <property type="term" value="F:pyridoxal phosphate binding"/>
    <property type="evidence" value="ECO:0007669"/>
    <property type="project" value="InterPro"/>
</dbReference>
<evidence type="ECO:0000256" key="1">
    <source>
        <dbReference type="ARBA" id="ARBA00001933"/>
    </source>
</evidence>
<dbReference type="Gene3D" id="3.90.1150.10">
    <property type="entry name" value="Aspartate Aminotransferase, domain 1"/>
    <property type="match status" value="1"/>
</dbReference>
<dbReference type="InterPro" id="IPR015422">
    <property type="entry name" value="PyrdxlP-dep_Trfase_small"/>
</dbReference>
<proteinExistence type="inferred from homology"/>